<dbReference type="InterPro" id="IPR008490">
    <property type="entry name" value="Transposase_InsH_N"/>
</dbReference>
<gene>
    <name evidence="2" type="ORF">AAAX94_19315</name>
</gene>
<dbReference type="Pfam" id="PF05598">
    <property type="entry name" value="DUF772"/>
    <property type="match status" value="1"/>
</dbReference>
<evidence type="ECO:0000313" key="3">
    <source>
        <dbReference type="Proteomes" id="UP001470752"/>
    </source>
</evidence>
<dbReference type="PANTHER" id="PTHR33408">
    <property type="entry name" value="TRANSPOSASE"/>
    <property type="match status" value="1"/>
</dbReference>
<protein>
    <submittedName>
        <fullName evidence="2">Transposase</fullName>
    </submittedName>
</protein>
<keyword evidence="3" id="KW-1185">Reference proteome</keyword>
<reference evidence="2 3" key="1">
    <citation type="submission" date="2024-04" db="EMBL/GenBank/DDBJ databases">
        <title>Human intestinal bacterial collection.</title>
        <authorList>
            <person name="Pauvert C."/>
            <person name="Hitch T.C.A."/>
            <person name="Clavel T."/>
        </authorList>
    </citation>
    <scope>NUCLEOTIDE SEQUENCE [LARGE SCALE GENOMIC DNA]</scope>
    <source>
        <strain evidence="2 3">CLA-AA-H161</strain>
    </source>
</reference>
<dbReference type="EMBL" id="JBBNFW010000209">
    <property type="protein sequence ID" value="MEQ2415144.1"/>
    <property type="molecule type" value="Genomic_DNA"/>
</dbReference>
<evidence type="ECO:0000259" key="1">
    <source>
        <dbReference type="Pfam" id="PF05598"/>
    </source>
</evidence>
<dbReference type="PANTHER" id="PTHR33408:SF2">
    <property type="entry name" value="TRANSPOSASE DDE DOMAIN-CONTAINING PROTEIN"/>
    <property type="match status" value="1"/>
</dbReference>
<evidence type="ECO:0000313" key="2">
    <source>
        <dbReference type="EMBL" id="MEQ2415144.1"/>
    </source>
</evidence>
<sequence>MGGIDLNKYLTDIPEYTTGRLRYNPVNMLKTVLFGFMTSGYCSLRELEDNCKVNIRFMYLMDHQTPSYRTFGYFINEILQDKIENIFNDINHAIFNDEHVDLQHLYIDGSKFEANANKYTWVWKKATEKFRYKLYEKITAEIEEINAEIAWSGVQITTNPEYVPDYLNEIVEQLVLLWELDTSTFVYGSGKRKSKEQRHYEHLTTFCQKLQEYIQKIEICGPNRNSYSKTDKNSFYTREQ</sequence>
<name>A0ABV1CRY5_9FIRM</name>
<dbReference type="Proteomes" id="UP001470752">
    <property type="component" value="Unassembled WGS sequence"/>
</dbReference>
<organism evidence="2 3">
    <name type="scientific">Blautia acetigignens</name>
    <dbReference type="NCBI Taxonomy" id="2981783"/>
    <lineage>
        <taxon>Bacteria</taxon>
        <taxon>Bacillati</taxon>
        <taxon>Bacillota</taxon>
        <taxon>Clostridia</taxon>
        <taxon>Lachnospirales</taxon>
        <taxon>Lachnospiraceae</taxon>
        <taxon>Blautia</taxon>
    </lineage>
</organism>
<comment type="caution">
    <text evidence="2">The sequence shown here is derived from an EMBL/GenBank/DDBJ whole genome shotgun (WGS) entry which is preliminary data.</text>
</comment>
<accession>A0ABV1CRY5</accession>
<proteinExistence type="predicted"/>
<feature type="domain" description="Transposase InsH N-terminal" evidence="1">
    <location>
        <begin position="15"/>
        <end position="76"/>
    </location>
</feature>